<keyword evidence="3" id="KW-1185">Reference proteome</keyword>
<dbReference type="AlphaFoldDB" id="A0A367GRQ5"/>
<dbReference type="PANTHER" id="PTHR48098:SF1">
    <property type="entry name" value="DIACYLGLYCEROL ACYLTRANSFERASE_MYCOLYLTRANSFERASE AG85A"/>
    <property type="match status" value="1"/>
</dbReference>
<keyword evidence="1" id="KW-0732">Signal</keyword>
<dbReference type="EMBL" id="QGDC01000004">
    <property type="protein sequence ID" value="RCH55391.1"/>
    <property type="molecule type" value="Genomic_DNA"/>
</dbReference>
<dbReference type="OrthoDB" id="9803578at2"/>
<reference evidence="2 3" key="1">
    <citation type="submission" date="2018-05" db="EMBL/GenBank/DDBJ databases">
        <title>Mucilaginibacter hurinus sp. nov., isolated from briquette warehouse soil.</title>
        <authorList>
            <person name="Choi L."/>
        </authorList>
    </citation>
    <scope>NUCLEOTIDE SEQUENCE [LARGE SCALE GENOMIC DNA]</scope>
    <source>
        <strain evidence="2 3">ZR32</strain>
    </source>
</reference>
<dbReference type="GO" id="GO:0016747">
    <property type="term" value="F:acyltransferase activity, transferring groups other than amino-acyl groups"/>
    <property type="evidence" value="ECO:0007669"/>
    <property type="project" value="TreeGrafter"/>
</dbReference>
<comment type="caution">
    <text evidence="2">The sequence shown here is derived from an EMBL/GenBank/DDBJ whole genome shotgun (WGS) entry which is preliminary data.</text>
</comment>
<feature type="chain" id="PRO_5016603598" evidence="1">
    <location>
        <begin position="22"/>
        <end position="273"/>
    </location>
</feature>
<dbReference type="InterPro" id="IPR050583">
    <property type="entry name" value="Mycobacterial_A85_antigen"/>
</dbReference>
<dbReference type="InterPro" id="IPR000801">
    <property type="entry name" value="Esterase-like"/>
</dbReference>
<dbReference type="InterPro" id="IPR029058">
    <property type="entry name" value="AB_hydrolase_fold"/>
</dbReference>
<name>A0A367GRQ5_9SPHI</name>
<evidence type="ECO:0000313" key="2">
    <source>
        <dbReference type="EMBL" id="RCH55391.1"/>
    </source>
</evidence>
<accession>A0A367GRQ5</accession>
<dbReference type="SUPFAM" id="SSF53474">
    <property type="entry name" value="alpha/beta-Hydrolases"/>
    <property type="match status" value="1"/>
</dbReference>
<dbReference type="Proteomes" id="UP000253209">
    <property type="component" value="Unassembled WGS sequence"/>
</dbReference>
<dbReference type="Pfam" id="PF00756">
    <property type="entry name" value="Esterase"/>
    <property type="match status" value="1"/>
</dbReference>
<dbReference type="Gene3D" id="3.40.50.1820">
    <property type="entry name" value="alpha/beta hydrolase"/>
    <property type="match status" value="1"/>
</dbReference>
<gene>
    <name evidence="2" type="ORF">DJ568_08365</name>
</gene>
<feature type="signal peptide" evidence="1">
    <location>
        <begin position="1"/>
        <end position="21"/>
    </location>
</feature>
<protein>
    <submittedName>
        <fullName evidence="2">Esterase family protein</fullName>
    </submittedName>
</protein>
<organism evidence="2 3">
    <name type="scientific">Mucilaginibacter hurinus</name>
    <dbReference type="NCBI Taxonomy" id="2201324"/>
    <lineage>
        <taxon>Bacteria</taxon>
        <taxon>Pseudomonadati</taxon>
        <taxon>Bacteroidota</taxon>
        <taxon>Sphingobacteriia</taxon>
        <taxon>Sphingobacteriales</taxon>
        <taxon>Sphingobacteriaceae</taxon>
        <taxon>Mucilaginibacter</taxon>
    </lineage>
</organism>
<evidence type="ECO:0000313" key="3">
    <source>
        <dbReference type="Proteomes" id="UP000253209"/>
    </source>
</evidence>
<proteinExistence type="predicted"/>
<dbReference type="PANTHER" id="PTHR48098">
    <property type="entry name" value="ENTEROCHELIN ESTERASE-RELATED"/>
    <property type="match status" value="1"/>
</dbReference>
<evidence type="ECO:0000256" key="1">
    <source>
        <dbReference type="SAM" id="SignalP"/>
    </source>
</evidence>
<sequence>MRVKISTLLLFILANTAILNAASVDTASTYSAAMKKNIKAVVVKPEGYVKDKNYPVLYLLHGFGGNYANWIKSVPGIARIADQHNMLIVCPDGGFSSWYFDSPVDASFKYETYVATELVNFIDKIYATIKNRSGRAITGLSMGGHGALYLAFKHQDVFGAAGSMSGGVDIRPFPLNWNIADRLGKYSEFNKRWDEHTVINLTHLLVPGSLKIIIDCGTGDFFYNVNTALHTKLLDNNISHDFISRPGGHTWEYWADAIGYQALFFNHFFTKTK</sequence>